<dbReference type="Proteomes" id="UP001186974">
    <property type="component" value="Unassembled WGS sequence"/>
</dbReference>
<sequence length="92" mass="10733">VVEKPPEKKGESEGQTTENEPMGWLSVLRGYMPFIKDVPTVDGAAIKKQSLKRRWKEWTDRERVELPDRKYFGIEPSSQGDRRPQENRSSEE</sequence>
<reference evidence="1" key="1">
    <citation type="submission" date="2024-09" db="EMBL/GenBank/DDBJ databases">
        <title>Black Yeasts Isolated from many extreme environments.</title>
        <authorList>
            <person name="Coleine C."/>
            <person name="Stajich J.E."/>
            <person name="Selbmann L."/>
        </authorList>
    </citation>
    <scope>NUCLEOTIDE SEQUENCE</scope>
    <source>
        <strain evidence="1">CCFEE 5737</strain>
    </source>
</reference>
<accession>A0ACC3DFA4</accession>
<dbReference type="EMBL" id="JAWDJW010005675">
    <property type="protein sequence ID" value="KAK3066921.1"/>
    <property type="molecule type" value="Genomic_DNA"/>
</dbReference>
<proteinExistence type="predicted"/>
<name>A0ACC3DFA4_9PEZI</name>
<feature type="non-terminal residue" evidence="1">
    <location>
        <position position="1"/>
    </location>
</feature>
<organism evidence="1 2">
    <name type="scientific">Coniosporium uncinatum</name>
    <dbReference type="NCBI Taxonomy" id="93489"/>
    <lineage>
        <taxon>Eukaryota</taxon>
        <taxon>Fungi</taxon>
        <taxon>Dikarya</taxon>
        <taxon>Ascomycota</taxon>
        <taxon>Pezizomycotina</taxon>
        <taxon>Dothideomycetes</taxon>
        <taxon>Dothideomycetes incertae sedis</taxon>
        <taxon>Coniosporium</taxon>
    </lineage>
</organism>
<keyword evidence="2" id="KW-1185">Reference proteome</keyword>
<protein>
    <submittedName>
        <fullName evidence="1">Uncharacterized protein</fullName>
    </submittedName>
</protein>
<comment type="caution">
    <text evidence="1">The sequence shown here is derived from an EMBL/GenBank/DDBJ whole genome shotgun (WGS) entry which is preliminary data.</text>
</comment>
<evidence type="ECO:0000313" key="1">
    <source>
        <dbReference type="EMBL" id="KAK3066921.1"/>
    </source>
</evidence>
<evidence type="ECO:0000313" key="2">
    <source>
        <dbReference type="Proteomes" id="UP001186974"/>
    </source>
</evidence>
<gene>
    <name evidence="1" type="ORF">LTS18_001409</name>
</gene>